<dbReference type="PANTHER" id="PTHR33420:SF3">
    <property type="entry name" value="FIMBRIAL SUBUNIT ELFA"/>
    <property type="match status" value="1"/>
</dbReference>
<dbReference type="InterPro" id="IPR036937">
    <property type="entry name" value="Adhesion_dom_fimbrial_sf"/>
</dbReference>
<sequence>MQSLPATLVGTEVVQHTRFPHAIRHQLNVTVNVTPATCALLDAAVRLDDVSADRLPAAGQATPEQDFAVTLQCTAAGIPVTLALTDANDPAATGSLLQPTSNATARGVQVELLRAGVPVVLGQPWNHGVSRNGAQSIGLQARYARVAGGFQPGAVEGQAILTATYR</sequence>
<evidence type="ECO:0000259" key="5">
    <source>
        <dbReference type="Pfam" id="PF00419"/>
    </source>
</evidence>
<keyword evidence="4" id="KW-0281">Fimbrium</keyword>
<dbReference type="InterPro" id="IPR000259">
    <property type="entry name" value="Adhesion_dom_fimbrial"/>
</dbReference>
<reference evidence="6 7" key="1">
    <citation type="journal article" date="2015" name="Antimicrob. Agents Chemother.">
        <title>Whole-Genome Sequencing Identifies Emergence of a Quinolone Resistance Mutation in a Case of Stenotrophomonas maltophilia Bacteremia.</title>
        <authorList>
            <person name="Pak T.R."/>
            <person name="Altman D.R."/>
            <person name="Attie O."/>
            <person name="Sebra R."/>
            <person name="Hamula C.L."/>
            <person name="Lewis M."/>
            <person name="Deikus G."/>
            <person name="Newman L.C."/>
            <person name="Fang G."/>
            <person name="Hand J."/>
            <person name="Papel G."/>
            <person name="Wallach F."/>
            <person name="Schadt E.E."/>
            <person name="Huprikar S."/>
            <person name="van Bakel H."/>
            <person name="Kasarskis A."/>
            <person name="Bashir A."/>
        </authorList>
    </citation>
    <scope>NUCLEOTIDE SEQUENCE [LARGE SCALE GENOMIC DNA]</scope>
    <source>
        <strain evidence="6 7">ISMMS6</strain>
    </source>
</reference>
<dbReference type="Gene3D" id="2.60.40.1090">
    <property type="entry name" value="Fimbrial-type adhesion domain"/>
    <property type="match status" value="1"/>
</dbReference>
<dbReference type="GO" id="GO:0043709">
    <property type="term" value="P:cell adhesion involved in single-species biofilm formation"/>
    <property type="evidence" value="ECO:0007669"/>
    <property type="project" value="TreeGrafter"/>
</dbReference>
<gene>
    <name evidence="6" type="ORF">VL23_12035</name>
</gene>
<accession>A0AB34TS91</accession>
<evidence type="ECO:0000313" key="7">
    <source>
        <dbReference type="Proteomes" id="UP000037632"/>
    </source>
</evidence>
<comment type="caution">
    <text evidence="6">The sequence shown here is derived from an EMBL/GenBank/DDBJ whole genome shotgun (WGS) entry which is preliminary data.</text>
</comment>
<evidence type="ECO:0000256" key="1">
    <source>
        <dbReference type="ARBA" id="ARBA00004561"/>
    </source>
</evidence>
<protein>
    <recommendedName>
        <fullName evidence="5">Fimbrial-type adhesion domain-containing protein</fullName>
    </recommendedName>
</protein>
<comment type="similarity">
    <text evidence="2">Belongs to the fimbrial protein family.</text>
</comment>
<dbReference type="AlphaFoldDB" id="A0AB34TS91"/>
<name>A0AB34TS91_STEMA</name>
<dbReference type="GO" id="GO:0009289">
    <property type="term" value="C:pilus"/>
    <property type="evidence" value="ECO:0007669"/>
    <property type="project" value="UniProtKB-SubCell"/>
</dbReference>
<dbReference type="Pfam" id="PF00419">
    <property type="entry name" value="Fimbrial"/>
    <property type="match status" value="1"/>
</dbReference>
<evidence type="ECO:0000256" key="4">
    <source>
        <dbReference type="ARBA" id="ARBA00023263"/>
    </source>
</evidence>
<dbReference type="Proteomes" id="UP000037632">
    <property type="component" value="Unassembled WGS sequence"/>
</dbReference>
<dbReference type="EMBL" id="JZIW01000001">
    <property type="protein sequence ID" value="KOO84678.1"/>
    <property type="molecule type" value="Genomic_DNA"/>
</dbReference>
<dbReference type="PANTHER" id="PTHR33420">
    <property type="entry name" value="FIMBRIAL SUBUNIT ELFA-RELATED"/>
    <property type="match status" value="1"/>
</dbReference>
<dbReference type="InterPro" id="IPR008966">
    <property type="entry name" value="Adhesion_dom_sf"/>
</dbReference>
<feature type="domain" description="Fimbrial-type adhesion" evidence="5">
    <location>
        <begin position="29"/>
        <end position="165"/>
    </location>
</feature>
<evidence type="ECO:0000313" key="6">
    <source>
        <dbReference type="EMBL" id="KOO84678.1"/>
    </source>
</evidence>
<dbReference type="SUPFAM" id="SSF49401">
    <property type="entry name" value="Bacterial adhesins"/>
    <property type="match status" value="1"/>
</dbReference>
<proteinExistence type="inferred from homology"/>
<keyword evidence="3" id="KW-0732">Signal</keyword>
<evidence type="ECO:0000256" key="2">
    <source>
        <dbReference type="ARBA" id="ARBA00006671"/>
    </source>
</evidence>
<dbReference type="InterPro" id="IPR050263">
    <property type="entry name" value="Bact_Fimbrial_Adh_Pro"/>
</dbReference>
<organism evidence="6 7">
    <name type="scientific">Stenotrophomonas maltophilia</name>
    <name type="common">Pseudomonas maltophilia</name>
    <name type="synonym">Xanthomonas maltophilia</name>
    <dbReference type="NCBI Taxonomy" id="40324"/>
    <lineage>
        <taxon>Bacteria</taxon>
        <taxon>Pseudomonadati</taxon>
        <taxon>Pseudomonadota</taxon>
        <taxon>Gammaproteobacteria</taxon>
        <taxon>Lysobacterales</taxon>
        <taxon>Lysobacteraceae</taxon>
        <taxon>Stenotrophomonas</taxon>
        <taxon>Stenotrophomonas maltophilia group</taxon>
    </lineage>
</organism>
<evidence type="ECO:0000256" key="3">
    <source>
        <dbReference type="ARBA" id="ARBA00022729"/>
    </source>
</evidence>
<comment type="subcellular location">
    <subcellularLocation>
        <location evidence="1">Fimbrium</location>
    </subcellularLocation>
</comment>